<evidence type="ECO:0000256" key="3">
    <source>
        <dbReference type="ARBA" id="ARBA00017057"/>
    </source>
</evidence>
<gene>
    <name evidence="11" type="ORF">QTG54_011973</name>
</gene>
<sequence length="241" mass="27558">MAKKNSKKVKEEEVEESEEEEEVEVEEEMELLQVDVGDVIKVKQILDEAVAETLVSEELSAHGDTVLIEEDYRHENIKLFLMALACVFASVAQFGLNSDFPNNRMWLGVCCASYFCLSGILQLIMTFIDKDCIMMTKPVSDKAMAKLIKSSGNKEMVKYGIRVRTQFPRFSEFYTVILEFQGKEPTSELVKGTWSVGQFFDVEGYFDEEGLMDEIEKLYRRFEAGKFDKPEDEAVSAKKNN</sequence>
<dbReference type="AlphaFoldDB" id="A0AAD8Y049"/>
<keyword evidence="4 9" id="KW-0812">Transmembrane</keyword>
<dbReference type="GO" id="GO:0006465">
    <property type="term" value="P:signal peptide processing"/>
    <property type="evidence" value="ECO:0007669"/>
    <property type="project" value="UniProtKB-UniRule"/>
</dbReference>
<evidence type="ECO:0000256" key="9">
    <source>
        <dbReference type="RuleBase" id="RU368033"/>
    </source>
</evidence>
<dbReference type="Pfam" id="PF06703">
    <property type="entry name" value="SPC25"/>
    <property type="match status" value="1"/>
</dbReference>
<protein>
    <recommendedName>
        <fullName evidence="3 9">Signal peptidase complex subunit 2</fullName>
    </recommendedName>
</protein>
<feature type="transmembrane region" description="Helical" evidence="9">
    <location>
        <begin position="77"/>
        <end position="94"/>
    </location>
</feature>
<evidence type="ECO:0000256" key="7">
    <source>
        <dbReference type="ARBA" id="ARBA00023136"/>
    </source>
</evidence>
<reference evidence="11" key="1">
    <citation type="submission" date="2023-06" db="EMBL/GenBank/DDBJ databases">
        <title>Survivors Of The Sea: Transcriptome response of Skeletonema marinoi to long-term dormancy.</title>
        <authorList>
            <person name="Pinder M.I.M."/>
            <person name="Kourtchenko O."/>
            <person name="Robertson E.K."/>
            <person name="Larsson T."/>
            <person name="Maumus F."/>
            <person name="Osuna-Cruz C.M."/>
            <person name="Vancaester E."/>
            <person name="Stenow R."/>
            <person name="Vandepoele K."/>
            <person name="Ploug H."/>
            <person name="Bruchert V."/>
            <person name="Godhe A."/>
            <person name="Topel M."/>
        </authorList>
    </citation>
    <scope>NUCLEOTIDE SEQUENCE</scope>
    <source>
        <strain evidence="11">R05AC</strain>
    </source>
</reference>
<evidence type="ECO:0000313" key="12">
    <source>
        <dbReference type="Proteomes" id="UP001224775"/>
    </source>
</evidence>
<dbReference type="EMBL" id="JATAAI010000026">
    <property type="protein sequence ID" value="KAK1737106.1"/>
    <property type="molecule type" value="Genomic_DNA"/>
</dbReference>
<organism evidence="11 12">
    <name type="scientific">Skeletonema marinoi</name>
    <dbReference type="NCBI Taxonomy" id="267567"/>
    <lineage>
        <taxon>Eukaryota</taxon>
        <taxon>Sar</taxon>
        <taxon>Stramenopiles</taxon>
        <taxon>Ochrophyta</taxon>
        <taxon>Bacillariophyta</taxon>
        <taxon>Coscinodiscophyceae</taxon>
        <taxon>Thalassiosirophycidae</taxon>
        <taxon>Thalassiosirales</taxon>
        <taxon>Skeletonemataceae</taxon>
        <taxon>Skeletonema</taxon>
        <taxon>Skeletonema marinoi-dohrnii complex</taxon>
    </lineage>
</organism>
<accession>A0AAD8Y049</accession>
<comment type="similarity">
    <text evidence="2 9">Belongs to the SPCS2 family.</text>
</comment>
<dbReference type="InterPro" id="IPR009582">
    <property type="entry name" value="Spc2/SPCS2"/>
</dbReference>
<feature type="region of interest" description="Disordered" evidence="10">
    <location>
        <begin position="1"/>
        <end position="25"/>
    </location>
</feature>
<feature type="compositionally biased region" description="Acidic residues" evidence="10">
    <location>
        <begin position="12"/>
        <end position="25"/>
    </location>
</feature>
<comment type="function">
    <text evidence="8 9">Component of the signal peptidase complex (SPC) which catalyzes the cleavage of N-terminal signal sequences from nascent proteins as they are translocated into the lumen of the endoplasmic reticulum. Enhances the enzymatic activity of SPC and facilitates the interactions between different components of the translocation site.</text>
</comment>
<evidence type="ECO:0000313" key="11">
    <source>
        <dbReference type="EMBL" id="KAK1737106.1"/>
    </source>
</evidence>
<dbReference type="Proteomes" id="UP001224775">
    <property type="component" value="Unassembled WGS sequence"/>
</dbReference>
<keyword evidence="12" id="KW-1185">Reference proteome</keyword>
<dbReference type="GO" id="GO:0045047">
    <property type="term" value="P:protein targeting to ER"/>
    <property type="evidence" value="ECO:0007669"/>
    <property type="project" value="TreeGrafter"/>
</dbReference>
<keyword evidence="5 9" id="KW-0256">Endoplasmic reticulum</keyword>
<evidence type="ECO:0000256" key="1">
    <source>
        <dbReference type="ARBA" id="ARBA00004477"/>
    </source>
</evidence>
<evidence type="ECO:0000256" key="10">
    <source>
        <dbReference type="SAM" id="MobiDB-lite"/>
    </source>
</evidence>
<dbReference type="PANTHER" id="PTHR13085:SF0">
    <property type="entry name" value="SIGNAL PEPTIDASE COMPLEX SUBUNIT 2"/>
    <property type="match status" value="1"/>
</dbReference>
<name>A0AAD8Y049_9STRA</name>
<proteinExistence type="inferred from homology"/>
<dbReference type="PANTHER" id="PTHR13085">
    <property type="entry name" value="MICROSOMAL SIGNAL PEPTIDASE 25 KDA SUBUNIT"/>
    <property type="match status" value="1"/>
</dbReference>
<comment type="subcellular location">
    <subcellularLocation>
        <location evidence="1 9">Endoplasmic reticulum membrane</location>
        <topology evidence="1 9">Multi-pass membrane protein</topology>
    </subcellularLocation>
</comment>
<evidence type="ECO:0000256" key="6">
    <source>
        <dbReference type="ARBA" id="ARBA00022989"/>
    </source>
</evidence>
<evidence type="ECO:0000256" key="2">
    <source>
        <dbReference type="ARBA" id="ARBA00007324"/>
    </source>
</evidence>
<evidence type="ECO:0000256" key="8">
    <source>
        <dbReference type="ARBA" id="ARBA00045608"/>
    </source>
</evidence>
<evidence type="ECO:0000256" key="4">
    <source>
        <dbReference type="ARBA" id="ARBA00022692"/>
    </source>
</evidence>
<keyword evidence="7 9" id="KW-0472">Membrane</keyword>
<feature type="transmembrane region" description="Helical" evidence="9">
    <location>
        <begin position="106"/>
        <end position="128"/>
    </location>
</feature>
<keyword evidence="6 9" id="KW-1133">Transmembrane helix</keyword>
<comment type="caution">
    <text evidence="11">The sequence shown here is derived from an EMBL/GenBank/DDBJ whole genome shotgun (WGS) entry which is preliminary data.</text>
</comment>
<dbReference type="GO" id="GO:0008233">
    <property type="term" value="F:peptidase activity"/>
    <property type="evidence" value="ECO:0007669"/>
    <property type="project" value="UniProtKB-UniRule"/>
</dbReference>
<evidence type="ECO:0000256" key="5">
    <source>
        <dbReference type="ARBA" id="ARBA00022824"/>
    </source>
</evidence>
<dbReference type="GO" id="GO:0005787">
    <property type="term" value="C:signal peptidase complex"/>
    <property type="evidence" value="ECO:0007669"/>
    <property type="project" value="UniProtKB-UniRule"/>
</dbReference>